<dbReference type="SUPFAM" id="SSF47616">
    <property type="entry name" value="GST C-terminal domain-like"/>
    <property type="match status" value="1"/>
</dbReference>
<dbReference type="CDD" id="cd00299">
    <property type="entry name" value="GST_C_family"/>
    <property type="match status" value="1"/>
</dbReference>
<feature type="domain" description="GST N-terminal" evidence="1">
    <location>
        <begin position="7"/>
        <end position="86"/>
    </location>
</feature>
<dbReference type="GO" id="GO:0016740">
    <property type="term" value="F:transferase activity"/>
    <property type="evidence" value="ECO:0007669"/>
    <property type="project" value="UniProtKB-KW"/>
</dbReference>
<dbReference type="Gene3D" id="3.40.30.10">
    <property type="entry name" value="Glutaredoxin"/>
    <property type="match status" value="1"/>
</dbReference>
<gene>
    <name evidence="2" type="ORF">FV139_12570</name>
</gene>
<name>A0A5C8ZYC7_9GAMM</name>
<dbReference type="InterPro" id="IPR050931">
    <property type="entry name" value="Mito_Protein_Transport_Metaxin"/>
</dbReference>
<dbReference type="Gene3D" id="1.20.1050.10">
    <property type="match status" value="1"/>
</dbReference>
<sequence length="371" mass="41804">MTSEPTPAYTLYGGELSLYTGKARCYLRYKGLDYRELPATREVHKELILPRVGAAIVPVLVTDNDEVVQDTTDIIDFLEARHPNPPVYPAGSLQKLVALMLEFYGDEWLVMPAMHYRWSVIDQQYSFIMREFGAMSAPDASEEEQVHLGEKLCAPFRGSIPALGVTEETIPGIEKSYRELLGELDAHFAQYDFLLGSRPSIGDFGLIGPLYAHLGRDPVPRELMERTAPNVYRWVQRMNNPQPCSGEFLADDRVPDTLMPVLERMCHEHLPDAVDVVAHNAGWLEQNPGGSLPRVLGFHPFTTGGVQGTRYIHSYSQWMFQRCLDHYASLEGEDRYRADTLLGSIGGLQAMRTPVARRVRRQPGQLELVEA</sequence>
<dbReference type="AlphaFoldDB" id="A0A5C8ZYC7"/>
<keyword evidence="2" id="KW-0808">Transferase</keyword>
<dbReference type="SUPFAM" id="SSF52833">
    <property type="entry name" value="Thioredoxin-like"/>
    <property type="match status" value="1"/>
</dbReference>
<protein>
    <submittedName>
        <fullName evidence="2">Glutathione S-transferase family protein</fullName>
    </submittedName>
</protein>
<dbReference type="GO" id="GO:0005737">
    <property type="term" value="C:cytoplasm"/>
    <property type="evidence" value="ECO:0007669"/>
    <property type="project" value="TreeGrafter"/>
</dbReference>
<dbReference type="PANTHER" id="PTHR12289">
    <property type="entry name" value="METAXIN RELATED"/>
    <property type="match status" value="1"/>
</dbReference>
<keyword evidence="3" id="KW-1185">Reference proteome</keyword>
<dbReference type="EMBL" id="VRZA01000004">
    <property type="protein sequence ID" value="TXS92799.1"/>
    <property type="molecule type" value="Genomic_DNA"/>
</dbReference>
<dbReference type="InterPro" id="IPR036249">
    <property type="entry name" value="Thioredoxin-like_sf"/>
</dbReference>
<evidence type="ECO:0000313" key="3">
    <source>
        <dbReference type="Proteomes" id="UP000321039"/>
    </source>
</evidence>
<reference evidence="2 3" key="1">
    <citation type="submission" date="2019-08" db="EMBL/GenBank/DDBJ databases">
        <title>Parahaliea maris sp. nov., isolated from the surface seawater.</title>
        <authorList>
            <person name="Liu Y."/>
        </authorList>
    </citation>
    <scope>NUCLEOTIDE SEQUENCE [LARGE SCALE GENOMIC DNA]</scope>
    <source>
        <strain evidence="2 3">HSLHS9</strain>
    </source>
</reference>
<evidence type="ECO:0000259" key="1">
    <source>
        <dbReference type="PROSITE" id="PS50404"/>
    </source>
</evidence>
<comment type="caution">
    <text evidence="2">The sequence shown here is derived from an EMBL/GenBank/DDBJ whole genome shotgun (WGS) entry which is preliminary data.</text>
</comment>
<accession>A0A5C8ZYC7</accession>
<proteinExistence type="predicted"/>
<dbReference type="RefSeq" id="WP_148068802.1">
    <property type="nucleotide sequence ID" value="NZ_VRZA01000004.1"/>
</dbReference>
<evidence type="ECO:0000313" key="2">
    <source>
        <dbReference type="EMBL" id="TXS92799.1"/>
    </source>
</evidence>
<dbReference type="Proteomes" id="UP000321039">
    <property type="component" value="Unassembled WGS sequence"/>
</dbReference>
<dbReference type="InterPro" id="IPR004045">
    <property type="entry name" value="Glutathione_S-Trfase_N"/>
</dbReference>
<dbReference type="Pfam" id="PF13417">
    <property type="entry name" value="GST_N_3"/>
    <property type="match status" value="1"/>
</dbReference>
<organism evidence="2 3">
    <name type="scientific">Parahaliea maris</name>
    <dbReference type="NCBI Taxonomy" id="2716870"/>
    <lineage>
        <taxon>Bacteria</taxon>
        <taxon>Pseudomonadati</taxon>
        <taxon>Pseudomonadota</taxon>
        <taxon>Gammaproteobacteria</taxon>
        <taxon>Cellvibrionales</taxon>
        <taxon>Halieaceae</taxon>
        <taxon>Parahaliea</taxon>
    </lineage>
</organism>
<dbReference type="PROSITE" id="PS50404">
    <property type="entry name" value="GST_NTER"/>
    <property type="match status" value="1"/>
</dbReference>
<dbReference type="PANTHER" id="PTHR12289:SF67">
    <property type="match status" value="1"/>
</dbReference>
<dbReference type="Pfam" id="PF13410">
    <property type="entry name" value="GST_C_2"/>
    <property type="match status" value="1"/>
</dbReference>
<dbReference type="InterPro" id="IPR036282">
    <property type="entry name" value="Glutathione-S-Trfase_C_sf"/>
</dbReference>